<proteinExistence type="predicted"/>
<evidence type="ECO:0000313" key="1">
    <source>
        <dbReference type="EMBL" id="KAH7090429.1"/>
    </source>
</evidence>
<name>A0A8K0RBL9_9PLEO</name>
<dbReference type="EMBL" id="JAGMVJ010000005">
    <property type="protein sequence ID" value="KAH7090429.1"/>
    <property type="molecule type" value="Genomic_DNA"/>
</dbReference>
<keyword evidence="2" id="KW-1185">Reference proteome</keyword>
<sequence>MEISSAQRVFGITELLERILLFANAKLSNVDVSKFPTTHRFDRFLASWTGAEPRATVDHEKSHGREYDLAILGRQAAGMRWLLCKACRVNRRFHDVIFQSPSIQQALFLRWRKTRDRSNTPMFNPLLASKFHWGYFHPVDPVPARPPQTFPAHKKKFVKALLYEKASWRDMFPVLPPIRHVDVERRSPGKYSPGTYRTEDSMRTGSINFDQLDENDGLRMGVLFDICEEWNKTDKNISFGVEWMCSGNVDPNLRLERLDTRAHAISPHILGFAGLFFALRLRHSRGEATELHHATSIDRIVILLCHYAHSLRGSLNQTTYAKIESEAKAWSMNSIDWDGPDFGLERYVTAL</sequence>
<organism evidence="1 2">
    <name type="scientific">Paraphoma chrysanthemicola</name>
    <dbReference type="NCBI Taxonomy" id="798071"/>
    <lineage>
        <taxon>Eukaryota</taxon>
        <taxon>Fungi</taxon>
        <taxon>Dikarya</taxon>
        <taxon>Ascomycota</taxon>
        <taxon>Pezizomycotina</taxon>
        <taxon>Dothideomycetes</taxon>
        <taxon>Pleosporomycetidae</taxon>
        <taxon>Pleosporales</taxon>
        <taxon>Pleosporineae</taxon>
        <taxon>Phaeosphaeriaceae</taxon>
        <taxon>Paraphoma</taxon>
    </lineage>
</organism>
<reference evidence="1" key="1">
    <citation type="journal article" date="2021" name="Nat. Commun.">
        <title>Genetic determinants of endophytism in the Arabidopsis root mycobiome.</title>
        <authorList>
            <person name="Mesny F."/>
            <person name="Miyauchi S."/>
            <person name="Thiergart T."/>
            <person name="Pickel B."/>
            <person name="Atanasova L."/>
            <person name="Karlsson M."/>
            <person name="Huettel B."/>
            <person name="Barry K.W."/>
            <person name="Haridas S."/>
            <person name="Chen C."/>
            <person name="Bauer D."/>
            <person name="Andreopoulos W."/>
            <person name="Pangilinan J."/>
            <person name="LaButti K."/>
            <person name="Riley R."/>
            <person name="Lipzen A."/>
            <person name="Clum A."/>
            <person name="Drula E."/>
            <person name="Henrissat B."/>
            <person name="Kohler A."/>
            <person name="Grigoriev I.V."/>
            <person name="Martin F.M."/>
            <person name="Hacquard S."/>
        </authorList>
    </citation>
    <scope>NUCLEOTIDE SEQUENCE</scope>
    <source>
        <strain evidence="1">MPI-SDFR-AT-0120</strain>
    </source>
</reference>
<comment type="caution">
    <text evidence="1">The sequence shown here is derived from an EMBL/GenBank/DDBJ whole genome shotgun (WGS) entry which is preliminary data.</text>
</comment>
<gene>
    <name evidence="1" type="ORF">FB567DRAFT_290968</name>
</gene>
<dbReference type="OrthoDB" id="3800738at2759"/>
<evidence type="ECO:0000313" key="2">
    <source>
        <dbReference type="Proteomes" id="UP000813461"/>
    </source>
</evidence>
<accession>A0A8K0RBL9</accession>
<protein>
    <submittedName>
        <fullName evidence="1">Uncharacterized protein</fullName>
    </submittedName>
</protein>
<dbReference type="Proteomes" id="UP000813461">
    <property type="component" value="Unassembled WGS sequence"/>
</dbReference>
<dbReference type="AlphaFoldDB" id="A0A8K0RBL9"/>